<evidence type="ECO:0000313" key="3">
    <source>
        <dbReference type="Proteomes" id="UP001589747"/>
    </source>
</evidence>
<accession>A0ABV5KNJ7</accession>
<reference evidence="2 3" key="1">
    <citation type="submission" date="2024-09" db="EMBL/GenBank/DDBJ databases">
        <authorList>
            <person name="Sun Q."/>
            <person name="Mori K."/>
        </authorList>
    </citation>
    <scope>NUCLEOTIDE SEQUENCE [LARGE SCALE GENOMIC DNA]</scope>
    <source>
        <strain evidence="2 3">TISTR 2452</strain>
    </source>
</reference>
<dbReference type="PANTHER" id="PTHR33121">
    <property type="entry name" value="CYCLIC DI-GMP PHOSPHODIESTERASE PDEF"/>
    <property type="match status" value="1"/>
</dbReference>
<dbReference type="InterPro" id="IPR035919">
    <property type="entry name" value="EAL_sf"/>
</dbReference>
<dbReference type="InterPro" id="IPR001633">
    <property type="entry name" value="EAL_dom"/>
</dbReference>
<dbReference type="Proteomes" id="UP001589747">
    <property type="component" value="Unassembled WGS sequence"/>
</dbReference>
<name>A0ABV5KNJ7_9BACL</name>
<protein>
    <submittedName>
        <fullName evidence="2">EAL domain-containing protein</fullName>
    </submittedName>
</protein>
<evidence type="ECO:0000259" key="1">
    <source>
        <dbReference type="PROSITE" id="PS50883"/>
    </source>
</evidence>
<sequence length="331" mass="36979">MSECRSCLPGELHYRVTAGTDANEKVMQGILPFMRNAGVLAKEEDGAVTVRESGMADFMDFCRDHMDASRMTFQLDGAGEQRPFEAVAPLLGAQWIDSIVYQGRVVPYCQPIVDRDGKLFAHEILSRFAREDGTLAPPGEVFRAAKARGRLYALDRVCRMSAVKCAAELPGKVFINFIPTSIYAPEHCLRSTVALAGELGIDPSRFVFEVVETEYVEDLDHLKRILDYYRQRGFQYALDDVGEGFSTVEMLRELQPHYMKLDMGYVRGVADDPQKQEVALKLLAAAREVGSVPLAEGVEAPEDYDWLRQSGFELFQGYLFGKPAPVTKEQG</sequence>
<comment type="caution">
    <text evidence="2">The sequence shown here is derived from an EMBL/GenBank/DDBJ whole genome shotgun (WGS) entry which is preliminary data.</text>
</comment>
<proteinExistence type="predicted"/>
<dbReference type="CDD" id="cd01948">
    <property type="entry name" value="EAL"/>
    <property type="match status" value="1"/>
</dbReference>
<keyword evidence="3" id="KW-1185">Reference proteome</keyword>
<dbReference type="SUPFAM" id="SSF141868">
    <property type="entry name" value="EAL domain-like"/>
    <property type="match status" value="1"/>
</dbReference>
<dbReference type="Pfam" id="PF00563">
    <property type="entry name" value="EAL"/>
    <property type="match status" value="1"/>
</dbReference>
<gene>
    <name evidence="2" type="ORF">ACFFSY_12835</name>
</gene>
<evidence type="ECO:0000313" key="2">
    <source>
        <dbReference type="EMBL" id="MFB9326804.1"/>
    </source>
</evidence>
<dbReference type="InterPro" id="IPR050706">
    <property type="entry name" value="Cyclic-di-GMP_PDE-like"/>
</dbReference>
<organism evidence="2 3">
    <name type="scientific">Paenibacillus aurantiacus</name>
    <dbReference type="NCBI Taxonomy" id="1936118"/>
    <lineage>
        <taxon>Bacteria</taxon>
        <taxon>Bacillati</taxon>
        <taxon>Bacillota</taxon>
        <taxon>Bacilli</taxon>
        <taxon>Bacillales</taxon>
        <taxon>Paenibacillaceae</taxon>
        <taxon>Paenibacillus</taxon>
    </lineage>
</organism>
<dbReference type="RefSeq" id="WP_377494435.1">
    <property type="nucleotide sequence ID" value="NZ_JBHMDO010000022.1"/>
</dbReference>
<dbReference type="SMART" id="SM00052">
    <property type="entry name" value="EAL"/>
    <property type="match status" value="1"/>
</dbReference>
<dbReference type="EMBL" id="JBHMDO010000022">
    <property type="protein sequence ID" value="MFB9326804.1"/>
    <property type="molecule type" value="Genomic_DNA"/>
</dbReference>
<feature type="domain" description="EAL" evidence="1">
    <location>
        <begin position="89"/>
        <end position="331"/>
    </location>
</feature>
<dbReference type="Gene3D" id="3.20.20.450">
    <property type="entry name" value="EAL domain"/>
    <property type="match status" value="1"/>
</dbReference>
<dbReference type="PROSITE" id="PS50883">
    <property type="entry name" value="EAL"/>
    <property type="match status" value="1"/>
</dbReference>
<dbReference type="PANTHER" id="PTHR33121:SF15">
    <property type="entry name" value="BLUE LIGHT- AND TEMPERATURE-REGULATED ANTIREPRESSOR BLUF"/>
    <property type="match status" value="1"/>
</dbReference>